<dbReference type="EMBL" id="CAJVQB010001742">
    <property type="protein sequence ID" value="CAG8548532.1"/>
    <property type="molecule type" value="Genomic_DNA"/>
</dbReference>
<evidence type="ECO:0000313" key="2">
    <source>
        <dbReference type="Proteomes" id="UP000789901"/>
    </source>
</evidence>
<accession>A0ABN7UAC0</accession>
<protein>
    <submittedName>
        <fullName evidence="1">210_t:CDS:1</fullName>
    </submittedName>
</protein>
<keyword evidence="2" id="KW-1185">Reference proteome</keyword>
<organism evidence="1 2">
    <name type="scientific">Gigaspora margarita</name>
    <dbReference type="NCBI Taxonomy" id="4874"/>
    <lineage>
        <taxon>Eukaryota</taxon>
        <taxon>Fungi</taxon>
        <taxon>Fungi incertae sedis</taxon>
        <taxon>Mucoromycota</taxon>
        <taxon>Glomeromycotina</taxon>
        <taxon>Glomeromycetes</taxon>
        <taxon>Diversisporales</taxon>
        <taxon>Gigasporaceae</taxon>
        <taxon>Gigaspora</taxon>
    </lineage>
</organism>
<name>A0ABN7UAC0_GIGMA</name>
<comment type="caution">
    <text evidence="1">The sequence shown here is derived from an EMBL/GenBank/DDBJ whole genome shotgun (WGS) entry which is preliminary data.</text>
</comment>
<sequence length="103" mass="12108">MLFSETQLLKYAIAQYNSQNFNDAMVLFTQLCNSEDEEVKKQAKIYQDNISKVQAKPKEEKNKNFIRDQNNYKSFEYSKSHTGSELIDSDKTDSKSYFRNITN</sequence>
<dbReference type="Proteomes" id="UP000789901">
    <property type="component" value="Unassembled WGS sequence"/>
</dbReference>
<gene>
    <name evidence="1" type="ORF">GMARGA_LOCUS4439</name>
</gene>
<proteinExistence type="predicted"/>
<evidence type="ECO:0000313" key="1">
    <source>
        <dbReference type="EMBL" id="CAG8548532.1"/>
    </source>
</evidence>
<reference evidence="1 2" key="1">
    <citation type="submission" date="2021-06" db="EMBL/GenBank/DDBJ databases">
        <authorList>
            <person name="Kallberg Y."/>
            <person name="Tangrot J."/>
            <person name="Rosling A."/>
        </authorList>
    </citation>
    <scope>NUCLEOTIDE SEQUENCE [LARGE SCALE GENOMIC DNA]</scope>
    <source>
        <strain evidence="1 2">120-4 pot B 10/14</strain>
    </source>
</reference>